<comment type="caution">
    <text evidence="3">The sequence shown here is derived from an EMBL/GenBank/DDBJ whole genome shotgun (WGS) entry which is preliminary data.</text>
</comment>
<feature type="domain" description="Lipid/polyisoprenoid-binding YceI-like" evidence="2">
    <location>
        <begin position="68"/>
        <end position="198"/>
    </location>
</feature>
<proteinExistence type="predicted"/>
<dbReference type="SUPFAM" id="SSF101874">
    <property type="entry name" value="YceI-like"/>
    <property type="match status" value="1"/>
</dbReference>
<evidence type="ECO:0000313" key="3">
    <source>
        <dbReference type="EMBL" id="GAA4352748.1"/>
    </source>
</evidence>
<name>A0ABP8I7F5_9BACT</name>
<dbReference type="EMBL" id="BAABGZ010000013">
    <property type="protein sequence ID" value="GAA4352748.1"/>
    <property type="molecule type" value="Genomic_DNA"/>
</dbReference>
<evidence type="ECO:0000256" key="1">
    <source>
        <dbReference type="SAM" id="SignalP"/>
    </source>
</evidence>
<reference evidence="4" key="1">
    <citation type="journal article" date="2019" name="Int. J. Syst. Evol. Microbiol.">
        <title>The Global Catalogue of Microorganisms (GCM) 10K type strain sequencing project: providing services to taxonomists for standard genome sequencing and annotation.</title>
        <authorList>
            <consortium name="The Broad Institute Genomics Platform"/>
            <consortium name="The Broad Institute Genome Sequencing Center for Infectious Disease"/>
            <person name="Wu L."/>
            <person name="Ma J."/>
        </authorList>
    </citation>
    <scope>NUCLEOTIDE SEQUENCE [LARGE SCALE GENOMIC DNA]</scope>
    <source>
        <strain evidence="4">JCM 17923</strain>
    </source>
</reference>
<dbReference type="InterPro" id="IPR007372">
    <property type="entry name" value="Lipid/polyisoprenoid-bd_YceI"/>
</dbReference>
<evidence type="ECO:0000313" key="4">
    <source>
        <dbReference type="Proteomes" id="UP001501153"/>
    </source>
</evidence>
<feature type="signal peptide" evidence="1">
    <location>
        <begin position="1"/>
        <end position="20"/>
    </location>
</feature>
<gene>
    <name evidence="3" type="ORF">GCM10023185_12720</name>
</gene>
<dbReference type="PANTHER" id="PTHR34406">
    <property type="entry name" value="PROTEIN YCEI"/>
    <property type="match status" value="1"/>
</dbReference>
<keyword evidence="1" id="KW-0732">Signal</keyword>
<protein>
    <recommendedName>
        <fullName evidence="2">Lipid/polyisoprenoid-binding YceI-like domain-containing protein</fullName>
    </recommendedName>
</protein>
<keyword evidence="4" id="KW-1185">Reference proteome</keyword>
<feature type="chain" id="PRO_5045159897" description="Lipid/polyisoprenoid-binding YceI-like domain-containing protein" evidence="1">
    <location>
        <begin position="21"/>
        <end position="210"/>
    </location>
</feature>
<organism evidence="3 4">
    <name type="scientific">Hymenobacter saemangeumensis</name>
    <dbReference type="NCBI Taxonomy" id="1084522"/>
    <lineage>
        <taxon>Bacteria</taxon>
        <taxon>Pseudomonadati</taxon>
        <taxon>Bacteroidota</taxon>
        <taxon>Cytophagia</taxon>
        <taxon>Cytophagales</taxon>
        <taxon>Hymenobacteraceae</taxon>
        <taxon>Hymenobacter</taxon>
    </lineage>
</organism>
<evidence type="ECO:0000259" key="2">
    <source>
        <dbReference type="Pfam" id="PF04264"/>
    </source>
</evidence>
<dbReference type="Proteomes" id="UP001501153">
    <property type="component" value="Unassembled WGS sequence"/>
</dbReference>
<dbReference type="InterPro" id="IPR036761">
    <property type="entry name" value="TTHA0802/YceI-like_sf"/>
</dbReference>
<dbReference type="Gene3D" id="2.40.128.110">
    <property type="entry name" value="Lipid/polyisoprenoid-binding, YceI-like"/>
    <property type="match status" value="1"/>
</dbReference>
<dbReference type="PANTHER" id="PTHR34406:SF1">
    <property type="entry name" value="PROTEIN YCEI"/>
    <property type="match status" value="1"/>
</dbReference>
<accession>A0ABP8I7F5</accession>
<dbReference type="RefSeq" id="WP_345234913.1">
    <property type="nucleotide sequence ID" value="NZ_BAABGZ010000013.1"/>
</dbReference>
<dbReference type="Pfam" id="PF04264">
    <property type="entry name" value="YceI"/>
    <property type="match status" value="1"/>
</dbReference>
<sequence length="210" mass="22844">MKTFFPLVLCLLLAAPLAEAQTAAALPVAAAASPAPAPASARRYLTNSGQVTFFSSAPLEDIEALNREVSAVFELNSGKLAFSIPMRSFQFINPLMQEHFNENYAESDKYPRSRFSGTLLRVPTEEELRQGPQNVEVQGELNIHGVTRKVKVPGIMYLRGNELVVTSKFAVETADYKIRIPALVRDNIAKTIDVSIVLACPPAPAATASR</sequence>